<accession>A0ABX7XNG1</accession>
<keyword evidence="3" id="KW-1185">Reference proteome</keyword>
<sequence length="470" mass="54418">MKITLDKIDISGNLNNFAQYLEKTDRIILSAKFGDGKTYLLNELRKDEAMQDKYEFFTIYPVNYSVAKNEDVFEYIKRDIIVQLHERKLLDNIDLNALFGSVFTLDDLTSVVPFLLSLIPLGELCNEGYSKFLEIKKKYDEKKHIVDKYLSQFANTAGCIHEEDGYTKLIKKAIKWISQDHSLNGKVKKAKKPVLIIEDLDRLDPKHLFRILNVVSAHIDDSKQPNIVGNKFGFNNIVLVMDYDVTKHIFHHFYGAQACYEGYMSKFLSREPFRYSIKYIMIRAFEAQLGEKLGIHELLPYLKHFREKLAGSSLRDLYKLTQFDTDSYFKVPEYCYSGGSMPTSLPLFHLIIYMMESGMPVEKIEEDLRSLNNIIFQLSNGYSIQYKIIKLLYPVYITNSPNIEYIKAYNATYNFWLERTENSCKVVVANADGYNGDAILSIRQEDIGETIIPFLKYLSISANLSALRLD</sequence>
<gene>
    <name evidence="2" type="ORF">J5A58_06575</name>
</gene>
<evidence type="ECO:0000313" key="2">
    <source>
        <dbReference type="EMBL" id="QUB75189.1"/>
    </source>
</evidence>
<dbReference type="Proteomes" id="UP000682195">
    <property type="component" value="Chromosome 1"/>
</dbReference>
<name>A0ABX7XNG1_9BACT</name>
<evidence type="ECO:0000313" key="3">
    <source>
        <dbReference type="Proteomes" id="UP000682195"/>
    </source>
</evidence>
<feature type="domain" description="KAP NTPase" evidence="1">
    <location>
        <begin position="18"/>
        <end position="219"/>
    </location>
</feature>
<dbReference type="EMBL" id="CP072361">
    <property type="protein sequence ID" value="QUB75189.1"/>
    <property type="molecule type" value="Genomic_DNA"/>
</dbReference>
<dbReference type="InterPro" id="IPR011646">
    <property type="entry name" value="KAP_P-loop"/>
</dbReference>
<proteinExistence type="predicted"/>
<protein>
    <recommendedName>
        <fullName evidence="1">KAP NTPase domain-containing protein</fullName>
    </recommendedName>
</protein>
<evidence type="ECO:0000259" key="1">
    <source>
        <dbReference type="Pfam" id="PF07693"/>
    </source>
</evidence>
<dbReference type="RefSeq" id="WP_211807289.1">
    <property type="nucleotide sequence ID" value="NZ_CP072361.1"/>
</dbReference>
<organism evidence="2 3">
    <name type="scientific">Prevotella melaninogenica</name>
    <dbReference type="NCBI Taxonomy" id="28132"/>
    <lineage>
        <taxon>Bacteria</taxon>
        <taxon>Pseudomonadati</taxon>
        <taxon>Bacteroidota</taxon>
        <taxon>Bacteroidia</taxon>
        <taxon>Bacteroidales</taxon>
        <taxon>Prevotellaceae</taxon>
        <taxon>Prevotella</taxon>
    </lineage>
</organism>
<dbReference type="Pfam" id="PF07693">
    <property type="entry name" value="KAP_NTPase"/>
    <property type="match status" value="1"/>
</dbReference>
<reference evidence="2 3" key="1">
    <citation type="submission" date="2021-03" db="EMBL/GenBank/DDBJ databases">
        <title>Human Oral Microbial Genomes.</title>
        <authorList>
            <person name="Johnston C.D."/>
            <person name="Chen T."/>
            <person name="Dewhirst F.E."/>
        </authorList>
    </citation>
    <scope>NUCLEOTIDE SEQUENCE [LARGE SCALE GENOMIC DNA]</scope>
    <source>
        <strain evidence="2 3">F0054</strain>
    </source>
</reference>